<dbReference type="Proteomes" id="UP000035709">
    <property type="component" value="Chromosome"/>
</dbReference>
<gene>
    <name evidence="1" type="ORF">LBAT_0419</name>
</gene>
<proteinExistence type="predicted"/>
<evidence type="ECO:0000313" key="2">
    <source>
        <dbReference type="Proteomes" id="UP000035709"/>
    </source>
</evidence>
<accession>A0A0D6A1V6</accession>
<dbReference type="KEGG" id="lae:LBAT_0419"/>
<keyword evidence="2" id="KW-1185">Reference proteome</keyword>
<dbReference type="GO" id="GO:0000428">
    <property type="term" value="C:DNA-directed RNA polymerase complex"/>
    <property type="evidence" value="ECO:0007669"/>
    <property type="project" value="UniProtKB-KW"/>
</dbReference>
<dbReference type="GO" id="GO:0003700">
    <property type="term" value="F:DNA-binding transcription factor activity"/>
    <property type="evidence" value="ECO:0007669"/>
    <property type="project" value="InterPro"/>
</dbReference>
<sequence>MKVYELTEKIEADLIARICHEDDDALQELCYYYRPMINAVEKNYFLRHYDHQDWEQDAMIVCYKSAIVYSHKRGKFGSYFKKRLNNHARTLVRYDLAYRRRAFKESISLEALIENNTECIEQPTGCCLEVPISETYTEFLNSLSALEISALLTILGEADQEKIVKRLKIDRMALLRARSRVLQKLRKVLFN</sequence>
<dbReference type="SUPFAM" id="SSF88946">
    <property type="entry name" value="Sigma2 domain of RNA polymerase sigma factors"/>
    <property type="match status" value="1"/>
</dbReference>
<name>A0A0D6A1V6_9LACO</name>
<dbReference type="AlphaFoldDB" id="A0A0D6A1V6"/>
<dbReference type="PATRIC" id="fig|1600.4.peg.429"/>
<dbReference type="STRING" id="1600.LBAT_0419"/>
<keyword evidence="1" id="KW-0804">Transcription</keyword>
<dbReference type="InterPro" id="IPR013325">
    <property type="entry name" value="RNA_pol_sigma_r2"/>
</dbReference>
<dbReference type="GO" id="GO:0006352">
    <property type="term" value="P:DNA-templated transcription initiation"/>
    <property type="evidence" value="ECO:0007669"/>
    <property type="project" value="InterPro"/>
</dbReference>
<dbReference type="Gene3D" id="1.10.1740.10">
    <property type="match status" value="1"/>
</dbReference>
<dbReference type="RefSeq" id="WP_060459237.1">
    <property type="nucleotide sequence ID" value="NZ_AP014808.1"/>
</dbReference>
<dbReference type="EMBL" id="AP014808">
    <property type="protein sequence ID" value="BAQ56808.1"/>
    <property type="molecule type" value="Genomic_DNA"/>
</dbReference>
<evidence type="ECO:0000313" key="1">
    <source>
        <dbReference type="EMBL" id="BAQ56808.1"/>
    </source>
</evidence>
<keyword evidence="1" id="KW-0240">DNA-directed RNA polymerase</keyword>
<reference evidence="1 2" key="1">
    <citation type="submission" date="2015-03" db="EMBL/GenBank/DDBJ databases">
        <title>Complete genome sequence of Lactobacillus acetotolerans NBRC 13120.</title>
        <authorList>
            <person name="Toh H."/>
            <person name="Morita H."/>
            <person name="Fujita N."/>
        </authorList>
    </citation>
    <scope>NUCLEOTIDE SEQUENCE [LARGE SCALE GENOMIC DNA]</scope>
    <source>
        <strain evidence="1 2">NBRC 13120</strain>
    </source>
</reference>
<organism evidence="1 2">
    <name type="scientific">Lactobacillus acetotolerans</name>
    <dbReference type="NCBI Taxonomy" id="1600"/>
    <lineage>
        <taxon>Bacteria</taxon>
        <taxon>Bacillati</taxon>
        <taxon>Bacillota</taxon>
        <taxon>Bacilli</taxon>
        <taxon>Lactobacillales</taxon>
        <taxon>Lactobacillaceae</taxon>
        <taxon>Lactobacillus</taxon>
    </lineage>
</organism>
<protein>
    <submittedName>
        <fullName evidence="1">DNA-directed RNA polymerase sigma factor</fullName>
    </submittedName>
</protein>